<keyword evidence="4" id="KW-1185">Reference proteome</keyword>
<organism evidence="3 4">
    <name type="scientific">Planomonospora sphaerica</name>
    <dbReference type="NCBI Taxonomy" id="161355"/>
    <lineage>
        <taxon>Bacteria</taxon>
        <taxon>Bacillati</taxon>
        <taxon>Actinomycetota</taxon>
        <taxon>Actinomycetes</taxon>
        <taxon>Streptosporangiales</taxon>
        <taxon>Streptosporangiaceae</taxon>
        <taxon>Planomonospora</taxon>
    </lineage>
</organism>
<reference evidence="3 4" key="1">
    <citation type="journal article" date="2016" name="Genome Announc.">
        <title>Draft Genome Sequence of Planomonospora sphaerica JCM9374, a Rare Actinomycete.</title>
        <authorList>
            <person name="Dohra H."/>
            <person name="Suzuki T."/>
            <person name="Inoue Y."/>
            <person name="Kodani S."/>
        </authorList>
    </citation>
    <scope>NUCLEOTIDE SEQUENCE [LARGE SCALE GENOMIC DNA]</scope>
    <source>
        <strain evidence="3 4">JCM 9374</strain>
    </source>
</reference>
<evidence type="ECO:0000256" key="2">
    <source>
        <dbReference type="SAM" id="Phobius"/>
    </source>
</evidence>
<dbReference type="NCBIfam" id="NF038083">
    <property type="entry name" value="CU044_5270_fam"/>
    <property type="match status" value="1"/>
</dbReference>
<name>A0A161LGV2_9ACTN</name>
<dbReference type="Proteomes" id="UP000077701">
    <property type="component" value="Unassembled WGS sequence"/>
</dbReference>
<feature type="region of interest" description="Disordered" evidence="1">
    <location>
        <begin position="146"/>
        <end position="192"/>
    </location>
</feature>
<feature type="compositionally biased region" description="Basic and acidic residues" evidence="1">
    <location>
        <begin position="146"/>
        <end position="162"/>
    </location>
</feature>
<evidence type="ECO:0000256" key="1">
    <source>
        <dbReference type="SAM" id="MobiDB-lite"/>
    </source>
</evidence>
<protein>
    <recommendedName>
        <fullName evidence="5">CU044_5270 family protein</fullName>
    </recommendedName>
</protein>
<feature type="transmembrane region" description="Helical" evidence="2">
    <location>
        <begin position="48"/>
        <end position="69"/>
    </location>
</feature>
<keyword evidence="2" id="KW-0812">Transmembrane</keyword>
<proteinExistence type="predicted"/>
<dbReference type="InterPro" id="IPR047789">
    <property type="entry name" value="CU044_5270-like"/>
</dbReference>
<evidence type="ECO:0008006" key="5">
    <source>
        <dbReference type="Google" id="ProtNLM"/>
    </source>
</evidence>
<keyword evidence="2" id="KW-0472">Membrane</keyword>
<dbReference type="AlphaFoldDB" id="A0A161LGV2"/>
<accession>A0A161LGV2</accession>
<reference evidence="4" key="2">
    <citation type="submission" date="2016-04" db="EMBL/GenBank/DDBJ databases">
        <title>Planomonospora sphaerica JCM9374 whole genome shotgun sequence.</title>
        <authorList>
            <person name="Suzuki T."/>
            <person name="Dohra H."/>
            <person name="Kodani S."/>
        </authorList>
    </citation>
    <scope>NUCLEOTIDE SEQUENCE [LARGE SCALE GENOMIC DNA]</scope>
    <source>
        <strain evidence="4">JCM 9374</strain>
    </source>
</reference>
<comment type="caution">
    <text evidence="3">The sequence shown here is derived from an EMBL/GenBank/DDBJ whole genome shotgun (WGS) entry which is preliminary data.</text>
</comment>
<dbReference type="OrthoDB" id="3467914at2"/>
<dbReference type="RefSeq" id="WP_153054191.1">
    <property type="nucleotide sequence ID" value="NZ_BDCX01000005.1"/>
</dbReference>
<dbReference type="STRING" id="161355.PS9374_02344"/>
<keyword evidence="2" id="KW-1133">Transmembrane helix</keyword>
<gene>
    <name evidence="3" type="ORF">PS9374_02344</name>
</gene>
<sequence length="346" mass="37376">MDDYRAVRELLPAPPLSPGVERAGRDRLAAAIAHERARRSRRTARRNLLRLGLAGAAAAVAVVFAQAAAPAPPAAPVTLAQPDGKGFLLVAAAAVTAVPDQGAWWGSTEVRGSRYRDPGGRYVLHESRTVETWIPADPEGLTWYRETPRGVRPETPRDEAAWRADGSPSSWTYDKPGEHGSSGVVRAEPGERRTWSTEDWDFRIVTADRPLTKMSDLPDTPEGLRALFGGDDDRATVDTAVRLMFFAPVSSETRAAAYRLLASTPGVAAAGRVTDVLGRTGQAIEYEAGEFAPPHHPGATRTRVVIDPVSGRPLSLETRSAADGMLLTYTAIQDSRWADDNPLEKE</sequence>
<dbReference type="EMBL" id="BDCX01000005">
    <property type="protein sequence ID" value="GAT66694.1"/>
    <property type="molecule type" value="Genomic_DNA"/>
</dbReference>
<evidence type="ECO:0000313" key="3">
    <source>
        <dbReference type="EMBL" id="GAT66694.1"/>
    </source>
</evidence>
<evidence type="ECO:0000313" key="4">
    <source>
        <dbReference type="Proteomes" id="UP000077701"/>
    </source>
</evidence>